<organism evidence="1">
    <name type="scientific">hydrothermal vent metagenome</name>
    <dbReference type="NCBI Taxonomy" id="652676"/>
    <lineage>
        <taxon>unclassified sequences</taxon>
        <taxon>metagenomes</taxon>
        <taxon>ecological metagenomes</taxon>
    </lineage>
</organism>
<dbReference type="GO" id="GO:0016746">
    <property type="term" value="F:acyltransferase activity"/>
    <property type="evidence" value="ECO:0007669"/>
    <property type="project" value="InterPro"/>
</dbReference>
<reference evidence="1" key="1">
    <citation type="submission" date="2018-06" db="EMBL/GenBank/DDBJ databases">
        <authorList>
            <person name="Zhirakovskaya E."/>
        </authorList>
    </citation>
    <scope>NUCLEOTIDE SEQUENCE</scope>
</reference>
<sequence length="359" mass="38796">MSNKPGVYIAAIGMITAVGASTEATVAAVNAEISRLQSTDDYCTRDNMPCTVAYVPEEALPDVTHRLNREEDASLQMGTMLKTIEVAIKEVLQDYPEEAPITLFFSGPEAYHNGPYTLSPKFPEFIVKQTDVNIDLASSRLLSLGRAGVIDAIDLAIRYLEQQPVSYVLVGGADSYLDDDIMDFLQADDRVLAEGVMDGFAPGEGAGFLLLTNDINKAMKENKGVISLSPPGVAMEEGHMYSKEPYRGDGLAQAFRKALDGRDPGKKIGRIYSTMNGEKYWAKEYGVATLRAKEFFAEALVLEHPADCFGDTGGAAGALLVGLAAQTLLKQGKEDTCLVTCSSDQAYRAAICVNYEKVT</sequence>
<protein>
    <recommendedName>
        <fullName evidence="2">Beta-ketoacyl synthase N-terminal domain-containing protein</fullName>
    </recommendedName>
</protein>
<dbReference type="Gene3D" id="3.40.47.10">
    <property type="match status" value="1"/>
</dbReference>
<name>A0A3B0XWV5_9ZZZZ</name>
<dbReference type="AlphaFoldDB" id="A0A3B0XWV5"/>
<evidence type="ECO:0000313" key="1">
    <source>
        <dbReference type="EMBL" id="VAW72845.1"/>
    </source>
</evidence>
<proteinExistence type="predicted"/>
<dbReference type="InterPro" id="IPR016039">
    <property type="entry name" value="Thiolase-like"/>
</dbReference>
<evidence type="ECO:0008006" key="2">
    <source>
        <dbReference type="Google" id="ProtNLM"/>
    </source>
</evidence>
<accession>A0A3B0XWV5</accession>
<dbReference type="EMBL" id="UOFJ01000688">
    <property type="protein sequence ID" value="VAW72845.1"/>
    <property type="molecule type" value="Genomic_DNA"/>
</dbReference>
<gene>
    <name evidence="1" type="ORF">MNBD_GAMMA10-2460</name>
</gene>
<dbReference type="SUPFAM" id="SSF53901">
    <property type="entry name" value="Thiolase-like"/>
    <property type="match status" value="1"/>
</dbReference>